<reference evidence="2 3" key="1">
    <citation type="submission" date="2013-08" db="EMBL/GenBank/DDBJ databases">
        <authorList>
            <person name="Durkin A.S."/>
            <person name="Haft D.R."/>
            <person name="McCorrison J."/>
            <person name="Torralba M."/>
            <person name="Gillis M."/>
            <person name="Haft D.H."/>
            <person name="Methe B."/>
            <person name="Sutton G."/>
            <person name="Nelson K.E."/>
        </authorList>
    </citation>
    <scope>NUCLEOTIDE SEQUENCE [LARGE SCALE GENOMIC DNA]</scope>
    <source>
        <strain evidence="2 3">VPI DR56BR1116</strain>
    </source>
</reference>
<dbReference type="Proteomes" id="UP000016412">
    <property type="component" value="Unassembled WGS sequence"/>
</dbReference>
<proteinExistence type="predicted"/>
<evidence type="ECO:0000313" key="3">
    <source>
        <dbReference type="Proteomes" id="UP000016412"/>
    </source>
</evidence>
<dbReference type="AlphaFoldDB" id="U1GT84"/>
<feature type="compositionally biased region" description="Low complexity" evidence="1">
    <location>
        <begin position="24"/>
        <end position="33"/>
    </location>
</feature>
<accession>U1GT84</accession>
<organism evidence="2 3">
    <name type="scientific">Treponema socranskii subsp. socranskii VPI DR56BR1116 = ATCC 35536</name>
    <dbReference type="NCBI Taxonomy" id="1125725"/>
    <lineage>
        <taxon>Bacteria</taxon>
        <taxon>Pseudomonadati</taxon>
        <taxon>Spirochaetota</taxon>
        <taxon>Spirochaetia</taxon>
        <taxon>Spirochaetales</taxon>
        <taxon>Treponemataceae</taxon>
        <taxon>Treponema</taxon>
    </lineage>
</organism>
<comment type="caution">
    <text evidence="2">The sequence shown here is derived from an EMBL/GenBank/DDBJ whole genome shotgun (WGS) entry which is preliminary data.</text>
</comment>
<dbReference type="EMBL" id="AUZJ01000056">
    <property type="protein sequence ID" value="ERF59859.1"/>
    <property type="molecule type" value="Genomic_DNA"/>
</dbReference>
<sequence>MAGESAKKIAMQAITAFRGKMKTKVPSTKSKTSFMRASHLCKKDEPLR</sequence>
<dbReference type="PATRIC" id="fig|1125725.3.peg.2203"/>
<name>U1GT84_TRESO</name>
<protein>
    <submittedName>
        <fullName evidence="2">Uncharacterized protein</fullName>
    </submittedName>
</protein>
<evidence type="ECO:0000313" key="2">
    <source>
        <dbReference type="EMBL" id="ERF59859.1"/>
    </source>
</evidence>
<gene>
    <name evidence="2" type="ORF">HMPREF1325_0522</name>
</gene>
<evidence type="ECO:0000256" key="1">
    <source>
        <dbReference type="SAM" id="MobiDB-lite"/>
    </source>
</evidence>
<feature type="region of interest" description="Disordered" evidence="1">
    <location>
        <begin position="20"/>
        <end position="48"/>
    </location>
</feature>